<dbReference type="STRING" id="862515.HMPREF0658_0816"/>
<reference evidence="1" key="1">
    <citation type="submission" date="2010-07" db="EMBL/GenBank/DDBJ databases">
        <authorList>
            <person name="Muzny D."/>
            <person name="Qin X."/>
            <person name="Deng J."/>
            <person name="Jiang H."/>
            <person name="Liu Y."/>
            <person name="Qu J."/>
            <person name="Song X.-Z."/>
            <person name="Zhang L."/>
            <person name="Thornton R."/>
            <person name="Coyle M."/>
            <person name="Francisco L."/>
            <person name="Jackson L."/>
            <person name="Javaid M."/>
            <person name="Korchina V."/>
            <person name="Kovar C."/>
            <person name="Mata R."/>
            <person name="Mathew T."/>
            <person name="Ngo R."/>
            <person name="Nguyen L."/>
            <person name="Nguyen N."/>
            <person name="Okwuonu G."/>
            <person name="Ongeri F."/>
            <person name="Pham C."/>
            <person name="Simmons D."/>
            <person name="Wilczek-Boney K."/>
            <person name="Hale W."/>
            <person name="Jakkamsetti A."/>
            <person name="Pham P."/>
            <person name="Ruth R."/>
            <person name="San Lucas F."/>
            <person name="Warren J."/>
            <person name="Zhang J."/>
            <person name="Zhao Z."/>
            <person name="Zhou C."/>
            <person name="Zhu D."/>
            <person name="Lee S."/>
            <person name="Bess C."/>
            <person name="Blankenburg K."/>
            <person name="Forbes L."/>
            <person name="Fu Q."/>
            <person name="Gubbala S."/>
            <person name="Hirani K."/>
            <person name="Jayaseelan J.C."/>
            <person name="Lara F."/>
            <person name="Munidasa M."/>
            <person name="Palculict T."/>
            <person name="Patil S."/>
            <person name="Pu L.-L."/>
            <person name="Saada N."/>
            <person name="Tang L."/>
            <person name="Weissenberger G."/>
            <person name="Zhu Y."/>
            <person name="Hemphill L."/>
            <person name="Shang Y."/>
            <person name="Youmans B."/>
            <person name="Ayvaz T."/>
            <person name="Ross M."/>
            <person name="Santibanez J."/>
            <person name="Aqrawi P."/>
            <person name="Gross S."/>
            <person name="Joshi V."/>
            <person name="Fowler G."/>
            <person name="Nazareth L."/>
            <person name="Reid J."/>
            <person name="Worley K."/>
            <person name="Petrosino J."/>
            <person name="Highlander S."/>
            <person name="Gibbs R."/>
        </authorList>
    </citation>
    <scope>NUCLEOTIDE SEQUENCE [LARGE SCALE GENOMIC DNA]</scope>
    <source>
        <strain evidence="1">DSM 16973</strain>
    </source>
</reference>
<dbReference type="Proteomes" id="UP000004394">
    <property type="component" value="Unassembled WGS sequence"/>
</dbReference>
<dbReference type="BioCyc" id="PMAR862515-HMP:GMOO-830-MONOMER"/>
<sequence length="52" mass="6202">MLSGIDWKPASVFRYNFPVLLGMQSPYHTRKNTVYSVRFIPLKEKFINIERL</sequence>
<keyword evidence="2" id="KW-1185">Reference proteome</keyword>
<protein>
    <submittedName>
        <fullName evidence="1">Uncharacterized protein</fullName>
    </submittedName>
</protein>
<comment type="caution">
    <text evidence="1">The sequence shown here is derived from an EMBL/GenBank/DDBJ whole genome shotgun (WGS) entry which is preliminary data.</text>
</comment>
<dbReference type="AlphaFoldDB" id="E0NRL5"/>
<accession>E0NRL5</accession>
<gene>
    <name evidence="1" type="ORF">HMPREF0658_0816</name>
</gene>
<dbReference type="HOGENOM" id="CLU_3083210_0_0_10"/>
<organism evidence="1 2">
    <name type="scientific">Hoylesella marshii DSM 16973 = JCM 13450</name>
    <dbReference type="NCBI Taxonomy" id="862515"/>
    <lineage>
        <taxon>Bacteria</taxon>
        <taxon>Pseudomonadati</taxon>
        <taxon>Bacteroidota</taxon>
        <taxon>Bacteroidia</taxon>
        <taxon>Bacteroidales</taxon>
        <taxon>Prevotellaceae</taxon>
        <taxon>Hoylesella</taxon>
    </lineage>
</organism>
<proteinExistence type="predicted"/>
<dbReference type="EMBL" id="AEEI01000026">
    <property type="protein sequence ID" value="EFM02311.1"/>
    <property type="molecule type" value="Genomic_DNA"/>
</dbReference>
<evidence type="ECO:0000313" key="1">
    <source>
        <dbReference type="EMBL" id="EFM02311.1"/>
    </source>
</evidence>
<name>E0NRL5_9BACT</name>
<evidence type="ECO:0000313" key="2">
    <source>
        <dbReference type="Proteomes" id="UP000004394"/>
    </source>
</evidence>